<evidence type="ECO:0000313" key="2">
    <source>
        <dbReference type="Proteomes" id="UP000242146"/>
    </source>
</evidence>
<sequence length="101" mass="11165">MIDRTQGILSILAILTLFNTAVAIYVLVLTGTMSSNNKTIIFKGDIKAGVCDSLVQARITSLFEANSSYNVYNDELVLKYMGEQCADYSLSYYTGQSQPYI</sequence>
<dbReference type="AlphaFoldDB" id="A0A1X2GAZ9"/>
<name>A0A1X2GAZ9_9FUNG</name>
<proteinExistence type="predicted"/>
<reference evidence="1 2" key="1">
    <citation type="submission" date="2016-07" db="EMBL/GenBank/DDBJ databases">
        <title>Pervasive Adenine N6-methylation of Active Genes in Fungi.</title>
        <authorList>
            <consortium name="DOE Joint Genome Institute"/>
            <person name="Mondo S.J."/>
            <person name="Dannebaum R.O."/>
            <person name="Kuo R.C."/>
            <person name="Labutti K."/>
            <person name="Haridas S."/>
            <person name="Kuo A."/>
            <person name="Salamov A."/>
            <person name="Ahrendt S.R."/>
            <person name="Lipzen A."/>
            <person name="Sullivan W."/>
            <person name="Andreopoulos W.B."/>
            <person name="Clum A."/>
            <person name="Lindquist E."/>
            <person name="Daum C."/>
            <person name="Ramamoorthy G.K."/>
            <person name="Gryganskyi A."/>
            <person name="Culley D."/>
            <person name="Magnuson J.K."/>
            <person name="James T.Y."/>
            <person name="O'Malley M.A."/>
            <person name="Stajich J.E."/>
            <person name="Spatafora J.W."/>
            <person name="Visel A."/>
            <person name="Grigoriev I.V."/>
        </authorList>
    </citation>
    <scope>NUCLEOTIDE SEQUENCE [LARGE SCALE GENOMIC DNA]</scope>
    <source>
        <strain evidence="1 2">NRRL 3301</strain>
    </source>
</reference>
<protein>
    <submittedName>
        <fullName evidence="1">Uncharacterized protein</fullName>
    </submittedName>
</protein>
<evidence type="ECO:0000313" key="1">
    <source>
        <dbReference type="EMBL" id="ORX49488.1"/>
    </source>
</evidence>
<comment type="caution">
    <text evidence="1">The sequence shown here is derived from an EMBL/GenBank/DDBJ whole genome shotgun (WGS) entry which is preliminary data.</text>
</comment>
<organism evidence="1 2">
    <name type="scientific">Hesseltinella vesiculosa</name>
    <dbReference type="NCBI Taxonomy" id="101127"/>
    <lineage>
        <taxon>Eukaryota</taxon>
        <taxon>Fungi</taxon>
        <taxon>Fungi incertae sedis</taxon>
        <taxon>Mucoromycota</taxon>
        <taxon>Mucoromycotina</taxon>
        <taxon>Mucoromycetes</taxon>
        <taxon>Mucorales</taxon>
        <taxon>Cunninghamellaceae</taxon>
        <taxon>Hesseltinella</taxon>
    </lineage>
</organism>
<gene>
    <name evidence="1" type="ORF">DM01DRAFT_1338160</name>
</gene>
<dbReference type="Proteomes" id="UP000242146">
    <property type="component" value="Unassembled WGS sequence"/>
</dbReference>
<accession>A0A1X2GAZ9</accession>
<keyword evidence="2" id="KW-1185">Reference proteome</keyword>
<dbReference type="EMBL" id="MCGT01000026">
    <property type="protein sequence ID" value="ORX49488.1"/>
    <property type="molecule type" value="Genomic_DNA"/>
</dbReference>